<evidence type="ECO:0000256" key="10">
    <source>
        <dbReference type="ARBA" id="ARBA00022917"/>
    </source>
</evidence>
<dbReference type="InterPro" id="IPR001412">
    <property type="entry name" value="aa-tRNA-synth_I_CS"/>
</dbReference>
<dbReference type="OrthoDB" id="5844513at2759"/>
<feature type="compositionally biased region" description="Low complexity" evidence="16">
    <location>
        <begin position="780"/>
        <end position="793"/>
    </location>
</feature>
<evidence type="ECO:0000256" key="16">
    <source>
        <dbReference type="SAM" id="MobiDB-lite"/>
    </source>
</evidence>
<evidence type="ECO:0000256" key="4">
    <source>
        <dbReference type="ARBA" id="ARBA00022490"/>
    </source>
</evidence>
<feature type="region of interest" description="Disordered" evidence="16">
    <location>
        <begin position="839"/>
        <end position="859"/>
    </location>
</feature>
<dbReference type="Pfam" id="PF01588">
    <property type="entry name" value="tRNA_bind"/>
    <property type="match status" value="1"/>
</dbReference>
<dbReference type="NCBIfam" id="TIGR00398">
    <property type="entry name" value="metG"/>
    <property type="match status" value="1"/>
</dbReference>
<dbReference type="GO" id="GO:0004825">
    <property type="term" value="F:methionine-tRNA ligase activity"/>
    <property type="evidence" value="ECO:0007669"/>
    <property type="project" value="UniProtKB-EC"/>
</dbReference>
<dbReference type="Gene3D" id="2.20.28.20">
    <property type="entry name" value="Methionyl-tRNA synthetase, Zn-domain"/>
    <property type="match status" value="1"/>
</dbReference>
<dbReference type="NCBIfam" id="NF001100">
    <property type="entry name" value="PRK00133.1"/>
    <property type="match status" value="1"/>
</dbReference>
<dbReference type="InterPro" id="IPR014758">
    <property type="entry name" value="Met-tRNA_synth"/>
</dbReference>
<dbReference type="InterPro" id="IPR015413">
    <property type="entry name" value="Methionyl/Leucyl_tRNA_Synth"/>
</dbReference>
<organism evidence="18 19">
    <name type="scientific">Micractinium conductrix</name>
    <dbReference type="NCBI Taxonomy" id="554055"/>
    <lineage>
        <taxon>Eukaryota</taxon>
        <taxon>Viridiplantae</taxon>
        <taxon>Chlorophyta</taxon>
        <taxon>core chlorophytes</taxon>
        <taxon>Trebouxiophyceae</taxon>
        <taxon>Chlorellales</taxon>
        <taxon>Chlorellaceae</taxon>
        <taxon>Chlorella clade</taxon>
        <taxon>Micractinium</taxon>
    </lineage>
</organism>
<evidence type="ECO:0000256" key="14">
    <source>
        <dbReference type="PROSITE-ProRule" id="PRU00209"/>
    </source>
</evidence>
<feature type="compositionally biased region" description="Gly residues" evidence="16">
    <location>
        <begin position="844"/>
        <end position="854"/>
    </location>
</feature>
<evidence type="ECO:0000256" key="11">
    <source>
        <dbReference type="ARBA" id="ARBA00023146"/>
    </source>
</evidence>
<comment type="subcellular location">
    <subcellularLocation>
        <location evidence="1">Cytoplasm</location>
    </subcellularLocation>
</comment>
<dbReference type="SUPFAM" id="SSF57770">
    <property type="entry name" value="Methionyl-tRNA synthetase (MetRS), Zn-domain"/>
    <property type="match status" value="1"/>
</dbReference>
<feature type="region of interest" description="Disordered" evidence="16">
    <location>
        <begin position="780"/>
        <end position="801"/>
    </location>
</feature>
<dbReference type="FunFam" id="2.40.50.140:FF:000047">
    <property type="entry name" value="tyrosine--tRNA ligase, cytoplasmic isoform X2"/>
    <property type="match status" value="1"/>
</dbReference>
<dbReference type="CDD" id="cd00814">
    <property type="entry name" value="MetRS_core"/>
    <property type="match status" value="1"/>
</dbReference>
<dbReference type="HAMAP" id="MF_00098">
    <property type="entry name" value="Met_tRNA_synth_type1"/>
    <property type="match status" value="1"/>
</dbReference>
<dbReference type="Pfam" id="PF09334">
    <property type="entry name" value="tRNA-synt_1g"/>
    <property type="match status" value="1"/>
</dbReference>
<dbReference type="Pfam" id="PF13410">
    <property type="entry name" value="GST_C_2"/>
    <property type="match status" value="1"/>
</dbReference>
<dbReference type="SUPFAM" id="SSF50249">
    <property type="entry name" value="Nucleic acid-binding proteins"/>
    <property type="match status" value="1"/>
</dbReference>
<evidence type="ECO:0000256" key="3">
    <source>
        <dbReference type="ARBA" id="ARBA00012838"/>
    </source>
</evidence>
<evidence type="ECO:0000256" key="5">
    <source>
        <dbReference type="ARBA" id="ARBA00022555"/>
    </source>
</evidence>
<name>A0A2P6VCB7_9CHLO</name>
<dbReference type="EMBL" id="LHPF02000013">
    <property type="protein sequence ID" value="PSC71729.1"/>
    <property type="molecule type" value="Genomic_DNA"/>
</dbReference>
<dbReference type="InterPro" id="IPR033911">
    <property type="entry name" value="MetRS_core"/>
</dbReference>
<dbReference type="InterPro" id="IPR041872">
    <property type="entry name" value="Anticodon_Met"/>
</dbReference>
<dbReference type="SUPFAM" id="SSF47616">
    <property type="entry name" value="GST C-terminal domain-like"/>
    <property type="match status" value="1"/>
</dbReference>
<evidence type="ECO:0000256" key="13">
    <source>
        <dbReference type="ARBA" id="ARBA00047364"/>
    </source>
</evidence>
<evidence type="ECO:0000256" key="9">
    <source>
        <dbReference type="ARBA" id="ARBA00022884"/>
    </source>
</evidence>
<evidence type="ECO:0000259" key="17">
    <source>
        <dbReference type="PROSITE" id="PS50886"/>
    </source>
</evidence>
<dbReference type="InterPro" id="IPR014729">
    <property type="entry name" value="Rossmann-like_a/b/a_fold"/>
</dbReference>
<evidence type="ECO:0000313" key="18">
    <source>
        <dbReference type="EMBL" id="PSC71729.1"/>
    </source>
</evidence>
<evidence type="ECO:0000256" key="6">
    <source>
        <dbReference type="ARBA" id="ARBA00022598"/>
    </source>
</evidence>
<dbReference type="AlphaFoldDB" id="A0A2P6VCB7"/>
<dbReference type="PROSITE" id="PS00178">
    <property type="entry name" value="AA_TRNA_LIGASE_I"/>
    <property type="match status" value="1"/>
</dbReference>
<dbReference type="PROSITE" id="PS50886">
    <property type="entry name" value="TRBD"/>
    <property type="match status" value="1"/>
</dbReference>
<dbReference type="PRINTS" id="PR01041">
    <property type="entry name" value="TRNASYNTHMET"/>
</dbReference>
<dbReference type="InterPro" id="IPR029038">
    <property type="entry name" value="MetRS_Zn"/>
</dbReference>
<keyword evidence="19" id="KW-1185">Reference proteome</keyword>
<dbReference type="GO" id="GO:0017101">
    <property type="term" value="C:aminoacyl-tRNA synthetase multienzyme complex"/>
    <property type="evidence" value="ECO:0007669"/>
    <property type="project" value="TreeGrafter"/>
</dbReference>
<evidence type="ECO:0000256" key="12">
    <source>
        <dbReference type="ARBA" id="ARBA00030904"/>
    </source>
</evidence>
<keyword evidence="8 15" id="KW-0067">ATP-binding</keyword>
<keyword evidence="5 14" id="KW-0820">tRNA-binding</keyword>
<dbReference type="SUPFAM" id="SSF47323">
    <property type="entry name" value="Anticodon-binding domain of a subclass of class I aminoacyl-tRNA synthetases"/>
    <property type="match status" value="1"/>
</dbReference>
<dbReference type="Proteomes" id="UP000239649">
    <property type="component" value="Unassembled WGS sequence"/>
</dbReference>
<keyword evidence="4" id="KW-0963">Cytoplasm</keyword>
<dbReference type="GO" id="GO:0006431">
    <property type="term" value="P:methionyl-tRNA aminoacylation"/>
    <property type="evidence" value="ECO:0007669"/>
    <property type="project" value="InterPro"/>
</dbReference>
<evidence type="ECO:0000256" key="1">
    <source>
        <dbReference type="ARBA" id="ARBA00004496"/>
    </source>
</evidence>
<evidence type="ECO:0000256" key="8">
    <source>
        <dbReference type="ARBA" id="ARBA00022840"/>
    </source>
</evidence>
<dbReference type="Gene3D" id="1.20.1050.10">
    <property type="match status" value="1"/>
</dbReference>
<comment type="catalytic activity">
    <reaction evidence="13">
        <text>tRNA(Met) + L-methionine + ATP = L-methionyl-tRNA(Met) + AMP + diphosphate</text>
        <dbReference type="Rhea" id="RHEA:13481"/>
        <dbReference type="Rhea" id="RHEA-COMP:9667"/>
        <dbReference type="Rhea" id="RHEA-COMP:9698"/>
        <dbReference type="ChEBI" id="CHEBI:30616"/>
        <dbReference type="ChEBI" id="CHEBI:33019"/>
        <dbReference type="ChEBI" id="CHEBI:57844"/>
        <dbReference type="ChEBI" id="CHEBI:78442"/>
        <dbReference type="ChEBI" id="CHEBI:78530"/>
        <dbReference type="ChEBI" id="CHEBI:456215"/>
        <dbReference type="EC" id="6.1.1.10"/>
    </reaction>
</comment>
<dbReference type="PANTHER" id="PTHR45765">
    <property type="entry name" value="METHIONINE--TRNA LIGASE"/>
    <property type="match status" value="1"/>
</dbReference>
<keyword evidence="11 15" id="KW-0030">Aminoacyl-tRNA synthetase</keyword>
<dbReference type="FunFam" id="2.20.28.20:FF:000001">
    <property type="entry name" value="Methionine--tRNA ligase"/>
    <property type="match status" value="1"/>
</dbReference>
<dbReference type="GO" id="GO:0000049">
    <property type="term" value="F:tRNA binding"/>
    <property type="evidence" value="ECO:0007669"/>
    <property type="project" value="UniProtKB-UniRule"/>
</dbReference>
<dbReference type="InterPro" id="IPR009080">
    <property type="entry name" value="tRNAsynth_Ia_anticodon-bd"/>
</dbReference>
<dbReference type="Gene3D" id="2.40.50.140">
    <property type="entry name" value="Nucleic acid-binding proteins"/>
    <property type="match status" value="1"/>
</dbReference>
<keyword evidence="7 15" id="KW-0547">Nucleotide-binding</keyword>
<dbReference type="EC" id="6.1.1.10" evidence="3"/>
<evidence type="ECO:0000256" key="2">
    <source>
        <dbReference type="ARBA" id="ARBA00005594"/>
    </source>
</evidence>
<evidence type="ECO:0000313" key="19">
    <source>
        <dbReference type="Proteomes" id="UP000239649"/>
    </source>
</evidence>
<dbReference type="PANTHER" id="PTHR45765:SF1">
    <property type="entry name" value="METHIONINE--TRNA LIGASE, CYTOPLASMIC"/>
    <property type="match status" value="1"/>
</dbReference>
<proteinExistence type="inferred from homology"/>
<dbReference type="CDD" id="cd02799">
    <property type="entry name" value="tRNA_bind_EMAP-II_like"/>
    <property type="match status" value="1"/>
</dbReference>
<dbReference type="Gene3D" id="1.10.730.10">
    <property type="entry name" value="Isoleucyl-tRNA Synthetase, Domain 1"/>
    <property type="match status" value="1"/>
</dbReference>
<dbReference type="GO" id="GO:0009791">
    <property type="term" value="P:post-embryonic development"/>
    <property type="evidence" value="ECO:0007669"/>
    <property type="project" value="UniProtKB-ARBA"/>
</dbReference>
<dbReference type="Pfam" id="PF19303">
    <property type="entry name" value="Anticodon_3"/>
    <property type="match status" value="1"/>
</dbReference>
<dbReference type="InterPro" id="IPR002547">
    <property type="entry name" value="tRNA-bd_dom"/>
</dbReference>
<dbReference type="STRING" id="554055.A0A2P6VCB7"/>
<dbReference type="GO" id="GO:0005524">
    <property type="term" value="F:ATP binding"/>
    <property type="evidence" value="ECO:0007669"/>
    <property type="project" value="UniProtKB-KW"/>
</dbReference>
<dbReference type="InterPro" id="IPR012340">
    <property type="entry name" value="NA-bd_OB-fold"/>
</dbReference>
<keyword evidence="10 15" id="KW-0648">Protein biosynthesis</keyword>
<sequence length="1024" mass="107786">MATLVCRSGDPQALKPAAAAAATGSQLALLPLEQATAWRKLLSDASEAPSAQLFLMLPDGTAVADATAAARCVGASLAPQLDLNVESWVEWEEAVLRPAVYAGDTAALAAAVARLAAALAGGRAFLAGSTLSLADICVYATLSPVAGGEAVAPLAGYLSGLAAQPAIAAAAEQVGAGAPGAGPSGAFLADCAAAKATKPKLPIPGQRNILITSALPYVNNVPHLGNIIGCVLSADVYARFCRARGYNCVYVCGTDEYGTATETKALEEGLTCQQICDKYHAIHKAIYEWFDIGFDKFGRTPTRPQTQIGQDIFRTLRERGCLVEQTIEQLYSEPLGKFLADRFVVGTCPKCKYEDARGDQCDACGSLLNPTELINPKCKLTGSTPVVRQTKHIFLDLPTLSPELQAYIDRTSTLGGWSSNCVQVTKAWMEQGLKVRCITRDLRWGTPVPLEGYEDKVFYVWFDAPIGYISITANYCDNWEAWWKNPKDVELVQFMGKDNVPFHTVIFPATLIGTQEPWTMMKNISVTEYLNYEDGKFSKSRGVGVFGNDAKDTGIPVEVWRYYLLAVRPETSDSAFQWDDFAAKNNAELNDNLGNFINRTLKFIYARFDKRVPGAAASGAGMEAVQGLGEKVSALVEQYIEALEGLRMKEALKAAMLVSKAGNAFFQETEIWVAYKQDKEAAAAYISACAGVVLLLATLLQPFMPSFTAKLLAQLGASETARLSDELVKAATNPAALLPAGHPIGTAEPTPLFRKIADDEVEQLRARYAGSQADRAAAPAAASSSSAASAAPAGGKGGKGKPAAAAAAAAAASGKAGKKGAAAADGNAADSNAAAADGKAAAGGKKGGGGGGGKAPERPVDVGRLDLRVGFITKAWRHPDAESLYVEEVDVGEGAPRTVVSGLVKFIPEAEMQQRRVVLVCNLKPANMRGIQSQAMVLAATSPDGAKVELVEPPAGAAVGERLSVEGFDCSAPDELLAPKKKIFEAVQPDLASNEQCVACYRGVPLLTSAGPCTVKSIQGGSIK</sequence>
<comment type="similarity">
    <text evidence="2 15">Belongs to the class-I aminoacyl-tRNA synthetase family.</text>
</comment>
<dbReference type="GO" id="GO:0005829">
    <property type="term" value="C:cytosol"/>
    <property type="evidence" value="ECO:0007669"/>
    <property type="project" value="TreeGrafter"/>
</dbReference>
<comment type="caution">
    <text evidence="18">The sequence shown here is derived from an EMBL/GenBank/DDBJ whole genome shotgun (WGS) entry which is preliminary data.</text>
</comment>
<dbReference type="CDD" id="cd07957">
    <property type="entry name" value="Anticodon_Ia_Met"/>
    <property type="match status" value="1"/>
</dbReference>
<keyword evidence="9 14" id="KW-0694">RNA-binding</keyword>
<reference evidence="18 19" key="1">
    <citation type="journal article" date="2018" name="Plant J.">
        <title>Genome sequences of Chlorella sorokiniana UTEX 1602 and Micractinium conductrix SAG 241.80: implications to maltose excretion by a green alga.</title>
        <authorList>
            <person name="Arriola M.B."/>
            <person name="Velmurugan N."/>
            <person name="Zhang Y."/>
            <person name="Plunkett M.H."/>
            <person name="Hondzo H."/>
            <person name="Barney B.M."/>
        </authorList>
    </citation>
    <scope>NUCLEOTIDE SEQUENCE [LARGE SCALE GENOMIC DNA]</scope>
    <source>
        <strain evidence="18 19">SAG 241.80</strain>
    </source>
</reference>
<dbReference type="SUPFAM" id="SSF52374">
    <property type="entry name" value="Nucleotidylyl transferase"/>
    <property type="match status" value="1"/>
</dbReference>
<keyword evidence="6 15" id="KW-0436">Ligase</keyword>
<dbReference type="InterPro" id="IPR023458">
    <property type="entry name" value="Met-tRNA_ligase_1"/>
</dbReference>
<dbReference type="InterPro" id="IPR036282">
    <property type="entry name" value="Glutathione-S-Trfase_C_sf"/>
</dbReference>
<gene>
    <name evidence="18" type="ORF">C2E20_4859</name>
</gene>
<feature type="domain" description="TRNA-binding" evidence="17">
    <location>
        <begin position="861"/>
        <end position="964"/>
    </location>
</feature>
<evidence type="ECO:0000256" key="7">
    <source>
        <dbReference type="ARBA" id="ARBA00022741"/>
    </source>
</evidence>
<accession>A0A2P6VCB7</accession>
<evidence type="ECO:0000256" key="15">
    <source>
        <dbReference type="RuleBase" id="RU363039"/>
    </source>
</evidence>
<dbReference type="GO" id="GO:0048608">
    <property type="term" value="P:reproductive structure development"/>
    <property type="evidence" value="ECO:0007669"/>
    <property type="project" value="UniProtKB-ARBA"/>
</dbReference>
<dbReference type="Gene3D" id="3.40.50.620">
    <property type="entry name" value="HUPs"/>
    <property type="match status" value="1"/>
</dbReference>
<protein>
    <recommendedName>
        <fullName evidence="3">methionine--tRNA ligase</fullName>
        <ecNumber evidence="3">6.1.1.10</ecNumber>
    </recommendedName>
    <alternativeName>
        <fullName evidence="12">Methionyl-tRNA synthetase</fullName>
    </alternativeName>
</protein>